<organism evidence="6 7">
    <name type="scientific">Kipferlia bialata</name>
    <dbReference type="NCBI Taxonomy" id="797122"/>
    <lineage>
        <taxon>Eukaryota</taxon>
        <taxon>Metamonada</taxon>
        <taxon>Carpediemonas-like organisms</taxon>
        <taxon>Kipferlia</taxon>
    </lineage>
</organism>
<accession>A0A9K3CUI1</accession>
<evidence type="ECO:0000256" key="1">
    <source>
        <dbReference type="ARBA" id="ARBA00004123"/>
    </source>
</evidence>
<keyword evidence="7" id="KW-1185">Reference proteome</keyword>
<dbReference type="PANTHER" id="PTHR31661">
    <property type="entry name" value="SIMILAR TO CDNA SEQUENCE BC052040"/>
    <property type="match status" value="1"/>
</dbReference>
<evidence type="ECO:0000313" key="7">
    <source>
        <dbReference type="Proteomes" id="UP000265618"/>
    </source>
</evidence>
<proteinExistence type="predicted"/>
<dbReference type="InterPro" id="IPR029404">
    <property type="entry name" value="CDIN1"/>
</dbReference>
<dbReference type="Proteomes" id="UP000265618">
    <property type="component" value="Unassembled WGS sequence"/>
</dbReference>
<dbReference type="GO" id="GO:0005634">
    <property type="term" value="C:nucleus"/>
    <property type="evidence" value="ECO:0007669"/>
    <property type="project" value="UniProtKB-SubCell"/>
</dbReference>
<comment type="subcellular location">
    <subcellularLocation>
        <location evidence="2">Cytoplasm</location>
    </subcellularLocation>
    <subcellularLocation>
        <location evidence="1">Nucleus</location>
    </subcellularLocation>
</comment>
<comment type="caution">
    <text evidence="6">The sequence shown here is derived from an EMBL/GenBank/DDBJ whole genome shotgun (WGS) entry which is preliminary data.</text>
</comment>
<keyword evidence="3" id="KW-0963">Cytoplasm</keyword>
<evidence type="ECO:0000256" key="2">
    <source>
        <dbReference type="ARBA" id="ARBA00004496"/>
    </source>
</evidence>
<dbReference type="EMBL" id="BDIP01000740">
    <property type="protein sequence ID" value="GIQ82568.1"/>
    <property type="molecule type" value="Genomic_DNA"/>
</dbReference>
<evidence type="ECO:0000256" key="4">
    <source>
        <dbReference type="ARBA" id="ARBA00023242"/>
    </source>
</evidence>
<dbReference type="PANTHER" id="PTHR31661:SF1">
    <property type="entry name" value="CDAN1-INTERACTING NUCLEASE 1"/>
    <property type="match status" value="1"/>
</dbReference>
<dbReference type="OrthoDB" id="6105938at2759"/>
<protein>
    <recommendedName>
        <fullName evidence="5">CDAN1-interacting nuclease 1</fullName>
    </recommendedName>
</protein>
<name>A0A9K3CUI1_9EUKA</name>
<evidence type="ECO:0000256" key="5">
    <source>
        <dbReference type="ARBA" id="ARBA00023480"/>
    </source>
</evidence>
<dbReference type="Pfam" id="PF14811">
    <property type="entry name" value="TPD"/>
    <property type="match status" value="1"/>
</dbReference>
<dbReference type="GO" id="GO:0005737">
    <property type="term" value="C:cytoplasm"/>
    <property type="evidence" value="ECO:0007669"/>
    <property type="project" value="UniProtKB-SubCell"/>
</dbReference>
<evidence type="ECO:0000256" key="3">
    <source>
        <dbReference type="ARBA" id="ARBA00022490"/>
    </source>
</evidence>
<reference evidence="6 7" key="1">
    <citation type="journal article" date="2018" name="PLoS ONE">
        <title>The draft genome of Kipferlia bialata reveals reductive genome evolution in fornicate parasites.</title>
        <authorList>
            <person name="Tanifuji G."/>
            <person name="Takabayashi S."/>
            <person name="Kume K."/>
            <person name="Takagi M."/>
            <person name="Nakayama T."/>
            <person name="Kamikawa R."/>
            <person name="Inagaki Y."/>
            <person name="Hashimoto T."/>
        </authorList>
    </citation>
    <scope>NUCLEOTIDE SEQUENCE [LARGE SCALE GENOMIC DNA]</scope>
    <source>
        <strain evidence="6">NY0173</strain>
    </source>
</reference>
<dbReference type="AlphaFoldDB" id="A0A9K3CUI1"/>
<sequence length="301" mass="33273">MSSANTALASSAPPVSTSDTHNIPWPCLSVVSSATEQRLYSVLIRKGEWGSHTTLSAPRLEEIARAVEAEDITLVQARSLRRGLLRKRAMKREKDLRATSTRVLYDRGVSVPDLARDWDFPPVNTMRAILKARQWDKAKVKAALQSPDTLLSTRDAREFRQAEAVDVVSKADQTAKAEKARLFEEVLRDHFSQLGVSYRVESDLIQEQKAASPDGTVTATPDLLLLDPVTINGHPVHWVDAKCFYGADLPLPKKSAQKQAARYTKHFGPGAIVYMRGFCDALDVPGALLLDATPLDLSRME</sequence>
<keyword evidence="4" id="KW-0539">Nucleus</keyword>
<gene>
    <name evidence="6" type="ORF">KIPB_003730</name>
</gene>
<evidence type="ECO:0000313" key="6">
    <source>
        <dbReference type="EMBL" id="GIQ82568.1"/>
    </source>
</evidence>